<dbReference type="AlphaFoldDB" id="A0A3S5CQJ4"/>
<gene>
    <name evidence="2" type="ORF">PXEA_LOCUS21624</name>
</gene>
<reference evidence="2" key="1">
    <citation type="submission" date="2018-11" db="EMBL/GenBank/DDBJ databases">
        <authorList>
            <consortium name="Pathogen Informatics"/>
        </authorList>
    </citation>
    <scope>NUCLEOTIDE SEQUENCE</scope>
</reference>
<dbReference type="Proteomes" id="UP000784294">
    <property type="component" value="Unassembled WGS sequence"/>
</dbReference>
<feature type="non-terminal residue" evidence="2">
    <location>
        <position position="260"/>
    </location>
</feature>
<sequence>MDFKITGRKCTSSTETELASACDKKSIDFCNQNVSDYKEQVYSIECEKKSNIQISRQKSRSKCNLVSSISHQSELPSKYTLPKGDPAFSKLQKATRILGSNLEAKVNKKDERSAAVRSAGPNLTSERRECYYANPHGMIMDKPKSSGPCPQPYVSRRKPYGTPTALLDEVTDTNSSRSDLDSGVSSSVEIDHLIAKLAAVLPSPPISSPGAKNNSIPKACSPYQVGEGDYSDVRKQISAEKIPIIGGITSGEASAGMEDE</sequence>
<dbReference type="EMBL" id="CAAALY010093014">
    <property type="protein sequence ID" value="VEL28184.1"/>
    <property type="molecule type" value="Genomic_DNA"/>
</dbReference>
<feature type="region of interest" description="Disordered" evidence="1">
    <location>
        <begin position="139"/>
        <end position="161"/>
    </location>
</feature>
<evidence type="ECO:0000313" key="3">
    <source>
        <dbReference type="Proteomes" id="UP000784294"/>
    </source>
</evidence>
<evidence type="ECO:0000313" key="2">
    <source>
        <dbReference type="EMBL" id="VEL28184.1"/>
    </source>
</evidence>
<name>A0A3S5CQJ4_9PLAT</name>
<organism evidence="2 3">
    <name type="scientific">Protopolystoma xenopodis</name>
    <dbReference type="NCBI Taxonomy" id="117903"/>
    <lineage>
        <taxon>Eukaryota</taxon>
        <taxon>Metazoa</taxon>
        <taxon>Spiralia</taxon>
        <taxon>Lophotrochozoa</taxon>
        <taxon>Platyhelminthes</taxon>
        <taxon>Monogenea</taxon>
        <taxon>Polyopisthocotylea</taxon>
        <taxon>Polystomatidea</taxon>
        <taxon>Polystomatidae</taxon>
        <taxon>Protopolystoma</taxon>
    </lineage>
</organism>
<comment type="caution">
    <text evidence="2">The sequence shown here is derived from an EMBL/GenBank/DDBJ whole genome shotgun (WGS) entry which is preliminary data.</text>
</comment>
<keyword evidence="3" id="KW-1185">Reference proteome</keyword>
<evidence type="ECO:0000256" key="1">
    <source>
        <dbReference type="SAM" id="MobiDB-lite"/>
    </source>
</evidence>
<proteinExistence type="predicted"/>
<accession>A0A3S5CQJ4</accession>
<protein>
    <submittedName>
        <fullName evidence="2">Uncharacterized protein</fullName>
    </submittedName>
</protein>